<keyword evidence="1" id="KW-0472">Membrane</keyword>
<dbReference type="Proteomes" id="UP001596091">
    <property type="component" value="Unassembled WGS sequence"/>
</dbReference>
<sequence length="62" mass="7049">MVNVLACFVRVFPYDPAIDTPLGHRNLVIIFCLTWGFHIAYAAYALNSWRLAKKGASLEKHE</sequence>
<keyword evidence="3" id="KW-1185">Reference proteome</keyword>
<keyword evidence="1" id="KW-1133">Transmembrane helix</keyword>
<accession>A0ABW1EBD6</accession>
<evidence type="ECO:0000313" key="2">
    <source>
        <dbReference type="EMBL" id="MFC5861122.1"/>
    </source>
</evidence>
<feature type="transmembrane region" description="Helical" evidence="1">
    <location>
        <begin position="27"/>
        <end position="46"/>
    </location>
</feature>
<name>A0ABW1EBD6_9BACT</name>
<dbReference type="RefSeq" id="WP_263334381.1">
    <property type="nucleotide sequence ID" value="NZ_JAGSYH010000002.1"/>
</dbReference>
<proteinExistence type="predicted"/>
<dbReference type="EMBL" id="JBHSPH010000001">
    <property type="protein sequence ID" value="MFC5861122.1"/>
    <property type="molecule type" value="Genomic_DNA"/>
</dbReference>
<gene>
    <name evidence="2" type="ORF">ACFPT7_02330</name>
</gene>
<evidence type="ECO:0000256" key="1">
    <source>
        <dbReference type="SAM" id="Phobius"/>
    </source>
</evidence>
<reference evidence="3" key="1">
    <citation type="journal article" date="2019" name="Int. J. Syst. Evol. Microbiol.">
        <title>The Global Catalogue of Microorganisms (GCM) 10K type strain sequencing project: providing services to taxonomists for standard genome sequencing and annotation.</title>
        <authorList>
            <consortium name="The Broad Institute Genomics Platform"/>
            <consortium name="The Broad Institute Genome Sequencing Center for Infectious Disease"/>
            <person name="Wu L."/>
            <person name="Ma J."/>
        </authorList>
    </citation>
    <scope>NUCLEOTIDE SEQUENCE [LARGE SCALE GENOMIC DNA]</scope>
    <source>
        <strain evidence="3">JCM 4087</strain>
    </source>
</reference>
<comment type="caution">
    <text evidence="2">The sequence shown here is derived from an EMBL/GenBank/DDBJ whole genome shotgun (WGS) entry which is preliminary data.</text>
</comment>
<organism evidence="2 3">
    <name type="scientific">Acidicapsa dinghuensis</name>
    <dbReference type="NCBI Taxonomy" id="2218256"/>
    <lineage>
        <taxon>Bacteria</taxon>
        <taxon>Pseudomonadati</taxon>
        <taxon>Acidobacteriota</taxon>
        <taxon>Terriglobia</taxon>
        <taxon>Terriglobales</taxon>
        <taxon>Acidobacteriaceae</taxon>
        <taxon>Acidicapsa</taxon>
    </lineage>
</organism>
<keyword evidence="1" id="KW-0812">Transmembrane</keyword>
<evidence type="ECO:0000313" key="3">
    <source>
        <dbReference type="Proteomes" id="UP001596091"/>
    </source>
</evidence>
<protein>
    <submittedName>
        <fullName evidence="2">Uncharacterized protein</fullName>
    </submittedName>
</protein>